<dbReference type="PROSITE" id="PS00036">
    <property type="entry name" value="BZIP_BASIC"/>
    <property type="match status" value="1"/>
</dbReference>
<dbReference type="Pfam" id="PF00170">
    <property type="entry name" value="bZIP_1"/>
    <property type="match status" value="1"/>
</dbReference>
<feature type="compositionally biased region" description="Low complexity" evidence="1">
    <location>
        <begin position="316"/>
        <end position="326"/>
    </location>
</feature>
<dbReference type="PROSITE" id="PS50217">
    <property type="entry name" value="BZIP"/>
    <property type="match status" value="1"/>
</dbReference>
<evidence type="ECO:0000256" key="1">
    <source>
        <dbReference type="SAM" id="MobiDB-lite"/>
    </source>
</evidence>
<dbReference type="InterPro" id="IPR000837">
    <property type="entry name" value="AP-1"/>
</dbReference>
<feature type="region of interest" description="Disordered" evidence="1">
    <location>
        <begin position="289"/>
        <end position="335"/>
    </location>
</feature>
<accession>A0A8C4RMK6</accession>
<evidence type="ECO:0000313" key="3">
    <source>
        <dbReference type="Ensembl" id="ENSECRP00000004706.1"/>
    </source>
</evidence>
<dbReference type="AlphaFoldDB" id="A0A8C4RMK6"/>
<dbReference type="InterPro" id="IPR046347">
    <property type="entry name" value="bZIP_sf"/>
</dbReference>
<feature type="compositionally biased region" description="Basic and acidic residues" evidence="1">
    <location>
        <begin position="234"/>
        <end position="250"/>
    </location>
</feature>
<organism evidence="3 4">
    <name type="scientific">Erpetoichthys calabaricus</name>
    <name type="common">Rope fish</name>
    <name type="synonym">Calamoichthys calabaricus</name>
    <dbReference type="NCBI Taxonomy" id="27687"/>
    <lineage>
        <taxon>Eukaryota</taxon>
        <taxon>Metazoa</taxon>
        <taxon>Chordata</taxon>
        <taxon>Craniata</taxon>
        <taxon>Vertebrata</taxon>
        <taxon>Euteleostomi</taxon>
        <taxon>Actinopterygii</taxon>
        <taxon>Polypteriformes</taxon>
        <taxon>Polypteridae</taxon>
        <taxon>Erpetoichthys</taxon>
    </lineage>
</organism>
<dbReference type="SMART" id="SM00338">
    <property type="entry name" value="BRLZ"/>
    <property type="match status" value="1"/>
</dbReference>
<feature type="region of interest" description="Disordered" evidence="1">
    <location>
        <begin position="112"/>
        <end position="131"/>
    </location>
</feature>
<reference evidence="3" key="2">
    <citation type="submission" date="2025-08" db="UniProtKB">
        <authorList>
            <consortium name="Ensembl"/>
        </authorList>
    </citation>
    <scope>IDENTIFICATION</scope>
</reference>
<dbReference type="GO" id="GO:0000981">
    <property type="term" value="F:DNA-binding transcription factor activity, RNA polymerase II-specific"/>
    <property type="evidence" value="ECO:0007669"/>
    <property type="project" value="TreeGrafter"/>
</dbReference>
<feature type="compositionally biased region" description="Polar residues" evidence="1">
    <location>
        <begin position="30"/>
        <end position="52"/>
    </location>
</feature>
<dbReference type="SUPFAM" id="SSF57959">
    <property type="entry name" value="Leucine zipper domain"/>
    <property type="match status" value="1"/>
</dbReference>
<feature type="compositionally biased region" description="Basic and acidic residues" evidence="1">
    <location>
        <begin position="117"/>
        <end position="130"/>
    </location>
</feature>
<reference evidence="3" key="3">
    <citation type="submission" date="2025-09" db="UniProtKB">
        <authorList>
            <consortium name="Ensembl"/>
        </authorList>
    </citation>
    <scope>IDENTIFICATION</scope>
</reference>
<dbReference type="GO" id="GO:0005634">
    <property type="term" value="C:nucleus"/>
    <property type="evidence" value="ECO:0007669"/>
    <property type="project" value="TreeGrafter"/>
</dbReference>
<dbReference type="GeneID" id="114652490"/>
<reference evidence="3" key="1">
    <citation type="submission" date="2021-06" db="EMBL/GenBank/DDBJ databases">
        <authorList>
            <consortium name="Wellcome Sanger Institute Data Sharing"/>
        </authorList>
    </citation>
    <scope>NUCLEOTIDE SEQUENCE [LARGE SCALE GENOMIC DNA]</scope>
</reference>
<protein>
    <recommendedName>
        <fullName evidence="2">BZIP domain-containing protein</fullName>
    </recommendedName>
</protein>
<dbReference type="Proteomes" id="UP000694620">
    <property type="component" value="Chromosome 1"/>
</dbReference>
<gene>
    <name evidence="3" type="primary">fosl1a</name>
</gene>
<feature type="compositionally biased region" description="Low complexity" evidence="1">
    <location>
        <begin position="289"/>
        <end position="301"/>
    </location>
</feature>
<evidence type="ECO:0000313" key="4">
    <source>
        <dbReference type="Proteomes" id="UP000694620"/>
    </source>
</evidence>
<dbReference type="PANTHER" id="PTHR23351:SF25">
    <property type="entry name" value="FOS-RELATED ANTIGEN 2"/>
    <property type="match status" value="1"/>
</dbReference>
<dbReference type="OrthoDB" id="5866312at2759"/>
<dbReference type="PANTHER" id="PTHR23351">
    <property type="entry name" value="FOS TRANSCRIPTION FACTOR-RELATED"/>
    <property type="match status" value="1"/>
</dbReference>
<feature type="region of interest" description="Disordered" evidence="1">
    <location>
        <begin position="197"/>
        <end position="262"/>
    </location>
</feature>
<proteinExistence type="predicted"/>
<dbReference type="RefSeq" id="XP_028658685.1">
    <property type="nucleotide sequence ID" value="XM_028802852.2"/>
</dbReference>
<dbReference type="FunFam" id="1.20.5.170:FF:000006">
    <property type="entry name" value="fos-related antigen 2 isoform X1"/>
    <property type="match status" value="1"/>
</dbReference>
<keyword evidence="4" id="KW-1185">Reference proteome</keyword>
<feature type="region of interest" description="Disordered" evidence="1">
    <location>
        <begin position="1"/>
        <end position="52"/>
    </location>
</feature>
<dbReference type="GeneTree" id="ENSGT00940000160034"/>
<sequence>MFRDYSGNYSSASQYTSSGTRSGAAGGNLNLPSSAQKFGPDSPSSGGQFIPSLNTITSSQELQWMVQPISTTASGQLPRSLPFSSIAPSSSAHFVPAPSGRPGVIRAVGVASSGRRRHEEHLTPEEEERRRVRRERNKLAAAKCRNRRRELTETLQKETEKLEGDKAVLQKEIANLEKEKEKLELILEAHRPICKIMDSDSDSDSDLPSLGLIKQEPPDYMEPGPSTSTGQRAFSDRARTQPRERPHPEIKVPSPMASLGFQEPESLHTPTFVTTPSLTPFTTSLVFTYPSAPLDSSASPSHTSKEACATAHRRSSSSGGDQSSDSLNSPTLLAL</sequence>
<dbReference type="CDD" id="cd14721">
    <property type="entry name" value="bZIP_Fos"/>
    <property type="match status" value="1"/>
</dbReference>
<dbReference type="InterPro" id="IPR004827">
    <property type="entry name" value="bZIP"/>
</dbReference>
<evidence type="ECO:0000259" key="2">
    <source>
        <dbReference type="PROSITE" id="PS50217"/>
    </source>
</evidence>
<dbReference type="GO" id="GO:0000978">
    <property type="term" value="F:RNA polymerase II cis-regulatory region sequence-specific DNA binding"/>
    <property type="evidence" value="ECO:0007669"/>
    <property type="project" value="TreeGrafter"/>
</dbReference>
<name>A0A8C4RMK6_ERPCA</name>
<dbReference type="Ensembl" id="ENSECRT00000004787.1">
    <property type="protein sequence ID" value="ENSECRP00000004706.1"/>
    <property type="gene ID" value="ENSECRG00000003200.1"/>
</dbReference>
<feature type="domain" description="BZIP" evidence="2">
    <location>
        <begin position="127"/>
        <end position="190"/>
    </location>
</feature>
<dbReference type="PRINTS" id="PR00042">
    <property type="entry name" value="LEUZIPPRFOS"/>
</dbReference>
<dbReference type="Gene3D" id="1.20.5.170">
    <property type="match status" value="1"/>
</dbReference>